<dbReference type="AlphaFoldDB" id="A0AAD4IMS1"/>
<proteinExistence type="predicted"/>
<comment type="caution">
    <text evidence="2">The sequence shown here is derived from an EMBL/GenBank/DDBJ whole genome shotgun (WGS) entry which is preliminary data.</text>
</comment>
<protein>
    <submittedName>
        <fullName evidence="2">Uncharacterized protein</fullName>
    </submittedName>
</protein>
<reference evidence="2 3" key="1">
    <citation type="journal article" date="2021" name="Nat. Commun.">
        <title>Incipient diploidization of the medicinal plant Perilla within 10,000 years.</title>
        <authorList>
            <person name="Zhang Y."/>
            <person name="Shen Q."/>
            <person name="Leng L."/>
            <person name="Zhang D."/>
            <person name="Chen S."/>
            <person name="Shi Y."/>
            <person name="Ning Z."/>
            <person name="Chen S."/>
        </authorList>
    </citation>
    <scope>NUCLEOTIDE SEQUENCE [LARGE SCALE GENOMIC DNA]</scope>
    <source>
        <strain evidence="3">cv. PC099</strain>
    </source>
</reference>
<evidence type="ECO:0000313" key="3">
    <source>
        <dbReference type="Proteomes" id="UP001190926"/>
    </source>
</evidence>
<accession>A0AAD4IMS1</accession>
<organism evidence="2 3">
    <name type="scientific">Perilla frutescens var. hirtella</name>
    <name type="common">Perilla citriodora</name>
    <name type="synonym">Perilla setoyensis</name>
    <dbReference type="NCBI Taxonomy" id="608512"/>
    <lineage>
        <taxon>Eukaryota</taxon>
        <taxon>Viridiplantae</taxon>
        <taxon>Streptophyta</taxon>
        <taxon>Embryophyta</taxon>
        <taxon>Tracheophyta</taxon>
        <taxon>Spermatophyta</taxon>
        <taxon>Magnoliopsida</taxon>
        <taxon>eudicotyledons</taxon>
        <taxon>Gunneridae</taxon>
        <taxon>Pentapetalae</taxon>
        <taxon>asterids</taxon>
        <taxon>lamiids</taxon>
        <taxon>Lamiales</taxon>
        <taxon>Lamiaceae</taxon>
        <taxon>Nepetoideae</taxon>
        <taxon>Elsholtzieae</taxon>
        <taxon>Perilla</taxon>
    </lineage>
</organism>
<keyword evidence="3" id="KW-1185">Reference proteome</keyword>
<evidence type="ECO:0000256" key="1">
    <source>
        <dbReference type="SAM" id="MobiDB-lite"/>
    </source>
</evidence>
<feature type="region of interest" description="Disordered" evidence="1">
    <location>
        <begin position="38"/>
        <end position="61"/>
    </location>
</feature>
<evidence type="ECO:0000313" key="2">
    <source>
        <dbReference type="EMBL" id="KAH6755484.1"/>
    </source>
</evidence>
<feature type="region of interest" description="Disordered" evidence="1">
    <location>
        <begin position="1"/>
        <end position="22"/>
    </location>
</feature>
<sequence length="84" mass="9121">MGLRPLTSPGTISDQENGVDLPSKMTLLDFMGRENGETEAKKNVQDKAGDTIQPSSKPASIALNKRFIEKLENLGGMRSPTSHH</sequence>
<gene>
    <name evidence="2" type="ORF">C2S53_012599</name>
</gene>
<dbReference type="EMBL" id="SDAM02029603">
    <property type="protein sequence ID" value="KAH6755484.1"/>
    <property type="molecule type" value="Genomic_DNA"/>
</dbReference>
<name>A0AAD4IMS1_PERFH</name>
<feature type="compositionally biased region" description="Basic and acidic residues" evidence="1">
    <location>
        <begin position="38"/>
        <end position="49"/>
    </location>
</feature>
<dbReference type="Proteomes" id="UP001190926">
    <property type="component" value="Unassembled WGS sequence"/>
</dbReference>